<protein>
    <recommendedName>
        <fullName evidence="5">DUF2993 domain-containing protein</fullName>
    </recommendedName>
</protein>
<keyword evidence="2" id="KW-1133">Transmembrane helix</keyword>
<name>A0ABP7PR55_9ACTN</name>
<organism evidence="3 4">
    <name type="scientific">Gordonia caeni</name>
    <dbReference type="NCBI Taxonomy" id="1007097"/>
    <lineage>
        <taxon>Bacteria</taxon>
        <taxon>Bacillati</taxon>
        <taxon>Actinomycetota</taxon>
        <taxon>Actinomycetes</taxon>
        <taxon>Mycobacteriales</taxon>
        <taxon>Gordoniaceae</taxon>
        <taxon>Gordonia</taxon>
    </lineage>
</organism>
<proteinExistence type="predicted"/>
<comment type="caution">
    <text evidence="3">The sequence shown here is derived from an EMBL/GenBank/DDBJ whole genome shotgun (WGS) entry which is preliminary data.</text>
</comment>
<keyword evidence="4" id="KW-1185">Reference proteome</keyword>
<evidence type="ECO:0000256" key="1">
    <source>
        <dbReference type="SAM" id="MobiDB-lite"/>
    </source>
</evidence>
<dbReference type="Proteomes" id="UP001418444">
    <property type="component" value="Unassembled WGS sequence"/>
</dbReference>
<evidence type="ECO:0000256" key="2">
    <source>
        <dbReference type="SAM" id="Phobius"/>
    </source>
</evidence>
<evidence type="ECO:0000313" key="4">
    <source>
        <dbReference type="Proteomes" id="UP001418444"/>
    </source>
</evidence>
<dbReference type="InterPro" id="IPR021373">
    <property type="entry name" value="DUF2993"/>
</dbReference>
<keyword evidence="2" id="KW-0812">Transmembrane</keyword>
<accession>A0ABP7PR55</accession>
<dbReference type="RefSeq" id="WP_344785740.1">
    <property type="nucleotide sequence ID" value="NZ_BAAAZW010000013.1"/>
</dbReference>
<dbReference type="EMBL" id="BAAAZW010000013">
    <property type="protein sequence ID" value="GAA3969912.1"/>
    <property type="molecule type" value="Genomic_DNA"/>
</dbReference>
<feature type="region of interest" description="Disordered" evidence="1">
    <location>
        <begin position="1"/>
        <end position="142"/>
    </location>
</feature>
<evidence type="ECO:0000313" key="3">
    <source>
        <dbReference type="EMBL" id="GAA3969912.1"/>
    </source>
</evidence>
<evidence type="ECO:0008006" key="5">
    <source>
        <dbReference type="Google" id="ProtNLM"/>
    </source>
</evidence>
<feature type="compositionally biased region" description="Low complexity" evidence="1">
    <location>
        <begin position="8"/>
        <end position="33"/>
    </location>
</feature>
<keyword evidence="2" id="KW-0472">Membrane</keyword>
<reference evidence="4" key="1">
    <citation type="journal article" date="2019" name="Int. J. Syst. Evol. Microbiol.">
        <title>The Global Catalogue of Microorganisms (GCM) 10K type strain sequencing project: providing services to taxonomists for standard genome sequencing and annotation.</title>
        <authorList>
            <consortium name="The Broad Institute Genomics Platform"/>
            <consortium name="The Broad Institute Genome Sequencing Center for Infectious Disease"/>
            <person name="Wu L."/>
            <person name="Ma J."/>
        </authorList>
    </citation>
    <scope>NUCLEOTIDE SEQUENCE [LARGE SCALE GENOMIC DNA]</scope>
    <source>
        <strain evidence="4">JCM 16923</strain>
    </source>
</reference>
<feature type="transmembrane region" description="Helical" evidence="2">
    <location>
        <begin position="150"/>
        <end position="172"/>
    </location>
</feature>
<sequence length="386" mass="39503">MSDEENPDNGGTPDPAPDPASDSAADPTPGADAESAPEPATPADGALPEVPGETPAPDSSAPGTPLPEAPSPEAASDEAAASDDEPTTDSLPQVPAPSVDGPLTVPVTRQLPADDGFASVDPMPGESPPPSEQTPVVRTSPRRRGTWRTVALISAAVVLLVVIAGVGTELYLRNRVTSCLETAFGDLTGTSTSVSVPRGPMLGAWITGEVAWVQVDTNDSASSSAMRLHARADEVSRDGRSAQSLRGTAYVPYDRVRELAGQEGNDGAQIESITGNGADGTLTVESSYRVAFLSVPATVVVTPAVEDGRVVFRVDEAKAFGIGLPNDFAQQLVDQVAEAMLGPMFSEISVDSLEVSDQGIDFAFAGQDVNLQAASQVSGTGGQCGA</sequence>
<gene>
    <name evidence="3" type="ORF">GCM10022231_34020</name>
</gene>
<dbReference type="Pfam" id="PF11209">
    <property type="entry name" value="LmeA"/>
    <property type="match status" value="1"/>
</dbReference>